<gene>
    <name evidence="1" type="ORF">JZ751_028820</name>
</gene>
<reference evidence="1" key="1">
    <citation type="thesis" date="2021" institute="BYU ScholarsArchive" country="Provo, UT, USA">
        <title>Applications of and Algorithms for Genome Assembly and Genomic Analyses with an Emphasis on Marine Teleosts.</title>
        <authorList>
            <person name="Pickett B.D."/>
        </authorList>
    </citation>
    <scope>NUCLEOTIDE SEQUENCE</scope>
    <source>
        <strain evidence="1">HI-2016</strain>
    </source>
</reference>
<dbReference type="PANTHER" id="PTHR46507">
    <property type="entry name" value="AFADIN- AND ALPHA-ACTININ-BINDING PROTEIN"/>
    <property type="match status" value="1"/>
</dbReference>
<dbReference type="InterPro" id="IPR052300">
    <property type="entry name" value="Adhesion_Centrosome_assoc"/>
</dbReference>
<protein>
    <submittedName>
        <fullName evidence="1">Uncharacterized protein</fullName>
    </submittedName>
</protein>
<keyword evidence="2" id="KW-1185">Reference proteome</keyword>
<dbReference type="Proteomes" id="UP000824540">
    <property type="component" value="Unassembled WGS sequence"/>
</dbReference>
<organism evidence="1 2">
    <name type="scientific">Albula glossodonta</name>
    <name type="common">roundjaw bonefish</name>
    <dbReference type="NCBI Taxonomy" id="121402"/>
    <lineage>
        <taxon>Eukaryota</taxon>
        <taxon>Metazoa</taxon>
        <taxon>Chordata</taxon>
        <taxon>Craniata</taxon>
        <taxon>Vertebrata</taxon>
        <taxon>Euteleostomi</taxon>
        <taxon>Actinopterygii</taxon>
        <taxon>Neopterygii</taxon>
        <taxon>Teleostei</taxon>
        <taxon>Albuliformes</taxon>
        <taxon>Albulidae</taxon>
        <taxon>Albula</taxon>
    </lineage>
</organism>
<evidence type="ECO:0000313" key="1">
    <source>
        <dbReference type="EMBL" id="KAG9337399.1"/>
    </source>
</evidence>
<comment type="caution">
    <text evidence="1">The sequence shown here is derived from an EMBL/GenBank/DDBJ whole genome shotgun (WGS) entry which is preliminary data.</text>
</comment>
<dbReference type="GO" id="GO:0034451">
    <property type="term" value="C:centriolar satellite"/>
    <property type="evidence" value="ECO:0007669"/>
    <property type="project" value="TreeGrafter"/>
</dbReference>
<dbReference type="AlphaFoldDB" id="A0A8T2NAP9"/>
<dbReference type="OrthoDB" id="312015at2759"/>
<dbReference type="PANTHER" id="PTHR46507:SF3">
    <property type="entry name" value="AFADIN- AND ALPHA-ACTININ-BINDING PROTEIN-LIKE"/>
    <property type="match status" value="1"/>
</dbReference>
<accession>A0A8T2NAP9</accession>
<name>A0A8T2NAP9_9TELE</name>
<dbReference type="GO" id="GO:0035735">
    <property type="term" value="P:intraciliary transport involved in cilium assembly"/>
    <property type="evidence" value="ECO:0007669"/>
    <property type="project" value="TreeGrafter"/>
</dbReference>
<sequence>MTWGLSASFKPFHGMEEEVLKVMLERTEAELWEAAQLRQCLTTLLCSLRADMERTLQDCIVAGGQGPDCKQLIQSEAALGDHVTGGVVQGWNKVQKRLGEFISEAPLADSYHLEEWERLQAKWAEFESQRRNFQRERQAFTDAAIRLGHERRQFEQQRASLLRQQFLCHSPFLPPAHSRRESCSLNISGSDHMTYSSCRPASPSMESGIAPWPGQSGVHTPSTPELYSALRIPFNHSLISVVNARRQHQCWQLGQSLCWSPLESDYTY</sequence>
<evidence type="ECO:0000313" key="2">
    <source>
        <dbReference type="Proteomes" id="UP000824540"/>
    </source>
</evidence>
<dbReference type="EMBL" id="JAFBMS010000089">
    <property type="protein sequence ID" value="KAG9337399.1"/>
    <property type="molecule type" value="Genomic_DNA"/>
</dbReference>
<proteinExistence type="predicted"/>
<dbReference type="GO" id="GO:0036064">
    <property type="term" value="C:ciliary basal body"/>
    <property type="evidence" value="ECO:0007669"/>
    <property type="project" value="TreeGrafter"/>
</dbReference>